<organism evidence="2 3">
    <name type="scientific">Plasmodium relictum</name>
    <dbReference type="NCBI Taxonomy" id="85471"/>
    <lineage>
        <taxon>Eukaryota</taxon>
        <taxon>Sar</taxon>
        <taxon>Alveolata</taxon>
        <taxon>Apicomplexa</taxon>
        <taxon>Aconoidasida</taxon>
        <taxon>Haemosporida</taxon>
        <taxon>Plasmodiidae</taxon>
        <taxon>Plasmodium</taxon>
        <taxon>Plasmodium (Haemamoeba)</taxon>
    </lineage>
</organism>
<feature type="signal peptide" evidence="1">
    <location>
        <begin position="1"/>
        <end position="21"/>
    </location>
</feature>
<name>A0A1J1H1B8_PLARL</name>
<gene>
    <name evidence="2" type="primary">SIAP1</name>
    <name evidence="2" type="ORF">PRELSG_0305800</name>
</gene>
<evidence type="ECO:0000313" key="2">
    <source>
        <dbReference type="EMBL" id="CRG98573.1"/>
    </source>
</evidence>
<dbReference type="InterPro" id="IPR024079">
    <property type="entry name" value="MetalloPept_cat_dom_sf"/>
</dbReference>
<dbReference type="GO" id="GO:0008237">
    <property type="term" value="F:metallopeptidase activity"/>
    <property type="evidence" value="ECO:0007669"/>
    <property type="project" value="InterPro"/>
</dbReference>
<dbReference type="Proteomes" id="UP000220158">
    <property type="component" value="Chromosome 3"/>
</dbReference>
<accession>A0A1J1H1B8</accession>
<dbReference type="EMBL" id="LN835298">
    <property type="protein sequence ID" value="CRG98573.1"/>
    <property type="molecule type" value="Genomic_DNA"/>
</dbReference>
<dbReference type="OMA" id="AYAHDKT"/>
<proteinExistence type="predicted"/>
<dbReference type="Gene3D" id="3.40.390.10">
    <property type="entry name" value="Collagenase (Catalytic Domain)"/>
    <property type="match status" value="1"/>
</dbReference>
<sequence length="982" mass="112978">MKEKYALTYLFLMVVLYVVKGYNVRNSSNPKNISNYNDSESVVIRNTRALTPKEENELRKMNLHKQMTFIQASSSSSNMMHDQELKIEGRIYEVTGVVNGITKGHPLAIALGAQYSNYFDFLEIIKLTDTTSRFKFLVKPGKYYLRIYGNTYMTPSAIKISIPCDKCKYVNGSYNDRIRVSPYKSDPNLFIYNWELQVSSPIPLEHINTVHNDEADWFHGNTLNDELKLDSSAAATTLKTFYGIELTGIWGSEYSDRLLSVISEFPDCVKLVTYDKNARALQRKHQKWILINGDLGAFDMDIELHNNPEYEYSKTVRVSANAFSFSQKLVKNPGNNGKYFSRRLEKVIIRALFTHDFQLFSTYFEQKHGVTLLDPNSNELMIKQITGYEHKDYQPWSQNIEELVEIATSWDEYPKGFQKVKGLRYLVRRKNGLKHPVYPTAPAVAFPGGSERDSFLEFMESAFVNYSNISHLVLHEIGHFIYENNLPIEFKNEWMELGKWYKEPLSPSSWASRLEVEFVSAYAHDKNPGEDFAESIASFVLNPRLLSSRSPKKYKWLKEKVFRGSFYTTSGSHLFEVLNLGNEIFYYPGKVKKIYAKVIGSPTENKQVKVDIYLLSTRGSDGCAKHAYARLFSEQQTYRDVFFFPKDGSECSHHLYGEFSMNPSESRGRWVSESLTFTGQNDINRYTGIGSFLFYIYINNQNEDLEKPIPLLNSISVHPYDSSDTENSLIRLQIMVLEDHMLKKQGGTYTNFASKDNNSYSFFNYTYEMYEPEFNAEIIEKDYFLSDISTNGFRQVSSESCKEYTDMDISKLKCFQVVNPVSIPKYCIGNRLYLRQFSAEDEAGNQSMINISSDKFFADLKPGTERDTHEPVVYNVKVSSKSANKNHDGETIVTVDFSVFDDLSGVFYIYIFLRDPHGGIHRSSVNRSILPNGVGMKNINHKILLPKGSMGGTWMLDEIKAVDRCKNESRNIYSYSVYVENS</sequence>
<dbReference type="OrthoDB" id="360533at2759"/>
<dbReference type="GeneID" id="39734666"/>
<dbReference type="RefSeq" id="XP_028531583.1">
    <property type="nucleotide sequence ID" value="XM_028680047.1"/>
</dbReference>
<protein>
    <submittedName>
        <fullName evidence="2">Sporozoite invasion-associated protein 1, putative</fullName>
    </submittedName>
</protein>
<keyword evidence="1" id="KW-0732">Signal</keyword>
<dbReference type="KEGG" id="prel:PRELSG_0305800"/>
<dbReference type="AlphaFoldDB" id="A0A1J1H1B8"/>
<keyword evidence="3" id="KW-1185">Reference proteome</keyword>
<dbReference type="VEuPathDB" id="PlasmoDB:PRELSG_0305800"/>
<reference evidence="2 3" key="1">
    <citation type="submission" date="2015-04" db="EMBL/GenBank/DDBJ databases">
        <authorList>
            <consortium name="Pathogen Informatics"/>
        </authorList>
    </citation>
    <scope>NUCLEOTIDE SEQUENCE [LARGE SCALE GENOMIC DNA]</scope>
    <source>
        <strain evidence="2 3">SGS1</strain>
    </source>
</reference>
<feature type="chain" id="PRO_5012814271" evidence="1">
    <location>
        <begin position="22"/>
        <end position="982"/>
    </location>
</feature>
<dbReference type="SUPFAM" id="SSF55486">
    <property type="entry name" value="Metalloproteases ('zincins'), catalytic domain"/>
    <property type="match status" value="1"/>
</dbReference>
<evidence type="ECO:0000313" key="3">
    <source>
        <dbReference type="Proteomes" id="UP000220158"/>
    </source>
</evidence>
<evidence type="ECO:0000256" key="1">
    <source>
        <dbReference type="SAM" id="SignalP"/>
    </source>
</evidence>